<dbReference type="FunFam" id="3.30.470.20:FF:000017">
    <property type="entry name" value="Phosphoenolpyruvate synthase"/>
    <property type="match status" value="1"/>
</dbReference>
<evidence type="ECO:0000256" key="1">
    <source>
        <dbReference type="ARBA" id="ARBA00001946"/>
    </source>
</evidence>
<evidence type="ECO:0000259" key="18">
    <source>
        <dbReference type="Pfam" id="PF01326"/>
    </source>
</evidence>
<dbReference type="PROSITE" id="PS00742">
    <property type="entry name" value="PEP_ENZYMES_2"/>
    <property type="match status" value="1"/>
</dbReference>
<evidence type="ECO:0000256" key="4">
    <source>
        <dbReference type="ARBA" id="ARBA00007837"/>
    </source>
</evidence>
<dbReference type="Pfam" id="PF01326">
    <property type="entry name" value="PPDK_N"/>
    <property type="match status" value="1"/>
</dbReference>
<dbReference type="InterPro" id="IPR015813">
    <property type="entry name" value="Pyrv/PenolPyrv_kinase-like_dom"/>
</dbReference>
<dbReference type="InterPro" id="IPR023151">
    <property type="entry name" value="PEP_util_CS"/>
</dbReference>
<dbReference type="InterPro" id="IPR018274">
    <property type="entry name" value="PEP_util_AS"/>
</dbReference>
<evidence type="ECO:0000256" key="9">
    <source>
        <dbReference type="ARBA" id="ARBA00022741"/>
    </source>
</evidence>
<organism evidence="20 21">
    <name type="scientific">Candidatus Nealsonbacteria bacterium RBG_13_37_56</name>
    <dbReference type="NCBI Taxonomy" id="1801661"/>
    <lineage>
        <taxon>Bacteria</taxon>
        <taxon>Candidatus Nealsoniibacteriota</taxon>
    </lineage>
</organism>
<dbReference type="InterPro" id="IPR006319">
    <property type="entry name" value="PEP_synth"/>
</dbReference>
<keyword evidence="12 15" id="KW-0460">Magnesium</keyword>
<keyword evidence="20" id="KW-0670">Pyruvate</keyword>
<dbReference type="AlphaFoldDB" id="A0A1G2DYI8"/>
<feature type="domain" description="PEP-utilising enzyme C-terminal" evidence="19">
    <location>
        <begin position="479"/>
        <end position="788"/>
    </location>
</feature>
<comment type="function">
    <text evidence="2 15">Catalyzes the phosphorylation of pyruvate to phosphoenolpyruvate.</text>
</comment>
<comment type="pathway">
    <text evidence="3 15">Carbohydrate biosynthesis; gluconeogenesis.</text>
</comment>
<feature type="domain" description="PEP-utilising enzyme mobile" evidence="17">
    <location>
        <begin position="384"/>
        <end position="455"/>
    </location>
</feature>
<protein>
    <recommendedName>
        <fullName evidence="6 15">Phosphoenolpyruvate synthase</fullName>
        <shortName evidence="15">PEP synthase</shortName>
        <ecNumber evidence="5 15">2.7.9.2</ecNumber>
    </recommendedName>
    <alternativeName>
        <fullName evidence="13 15">Pyruvate, water dikinase</fullName>
    </alternativeName>
</protein>
<reference evidence="20 21" key="1">
    <citation type="journal article" date="2016" name="Nat. Commun.">
        <title>Thousands of microbial genomes shed light on interconnected biogeochemical processes in an aquifer system.</title>
        <authorList>
            <person name="Anantharaman K."/>
            <person name="Brown C.T."/>
            <person name="Hug L.A."/>
            <person name="Sharon I."/>
            <person name="Castelle C.J."/>
            <person name="Probst A.J."/>
            <person name="Thomas B.C."/>
            <person name="Singh A."/>
            <person name="Wilkins M.J."/>
            <person name="Karaoz U."/>
            <person name="Brodie E.L."/>
            <person name="Williams K.H."/>
            <person name="Hubbard S.S."/>
            <person name="Banfield J.F."/>
        </authorList>
    </citation>
    <scope>NUCLEOTIDE SEQUENCE [LARGE SCALE GENOMIC DNA]</scope>
</reference>
<evidence type="ECO:0000259" key="19">
    <source>
        <dbReference type="Pfam" id="PF02896"/>
    </source>
</evidence>
<evidence type="ECO:0000256" key="3">
    <source>
        <dbReference type="ARBA" id="ARBA00004742"/>
    </source>
</evidence>
<keyword evidence="11 15" id="KW-0067">ATP-binding</keyword>
<evidence type="ECO:0000256" key="5">
    <source>
        <dbReference type="ARBA" id="ARBA00011996"/>
    </source>
</evidence>
<dbReference type="SUPFAM" id="SSF52009">
    <property type="entry name" value="Phosphohistidine domain"/>
    <property type="match status" value="1"/>
</dbReference>
<evidence type="ECO:0000256" key="10">
    <source>
        <dbReference type="ARBA" id="ARBA00022777"/>
    </source>
</evidence>
<evidence type="ECO:0000256" key="2">
    <source>
        <dbReference type="ARBA" id="ARBA00002988"/>
    </source>
</evidence>
<dbReference type="Pfam" id="PF02896">
    <property type="entry name" value="PEP-utilizers_C"/>
    <property type="match status" value="1"/>
</dbReference>
<dbReference type="NCBIfam" id="NF005057">
    <property type="entry name" value="PRK06464.1"/>
    <property type="match status" value="1"/>
</dbReference>
<name>A0A1G2DYI8_9BACT</name>
<evidence type="ECO:0000259" key="17">
    <source>
        <dbReference type="Pfam" id="PF00391"/>
    </source>
</evidence>
<dbReference type="Gene3D" id="3.50.30.10">
    <property type="entry name" value="Phosphohistidine domain"/>
    <property type="match status" value="1"/>
</dbReference>
<evidence type="ECO:0000256" key="16">
    <source>
        <dbReference type="SAM" id="Coils"/>
    </source>
</evidence>
<evidence type="ECO:0000313" key="21">
    <source>
        <dbReference type="Proteomes" id="UP000178893"/>
    </source>
</evidence>
<evidence type="ECO:0000256" key="7">
    <source>
        <dbReference type="ARBA" id="ARBA00022679"/>
    </source>
</evidence>
<dbReference type="SUPFAM" id="SSF51621">
    <property type="entry name" value="Phosphoenolpyruvate/pyruvate domain"/>
    <property type="match status" value="1"/>
</dbReference>
<feature type="coiled-coil region" evidence="16">
    <location>
        <begin position="526"/>
        <end position="553"/>
    </location>
</feature>
<evidence type="ECO:0000313" key="20">
    <source>
        <dbReference type="EMBL" id="OGZ18432.1"/>
    </source>
</evidence>
<comment type="cofactor">
    <cofactor evidence="1 15">
        <name>Mg(2+)</name>
        <dbReference type="ChEBI" id="CHEBI:18420"/>
    </cofactor>
</comment>
<dbReference type="PANTHER" id="PTHR43030">
    <property type="entry name" value="PHOSPHOENOLPYRUVATE SYNTHASE"/>
    <property type="match status" value="1"/>
</dbReference>
<evidence type="ECO:0000256" key="8">
    <source>
        <dbReference type="ARBA" id="ARBA00022723"/>
    </source>
</evidence>
<feature type="domain" description="Pyruvate phosphate dikinase AMP/ATP-binding" evidence="18">
    <location>
        <begin position="20"/>
        <end position="344"/>
    </location>
</feature>
<dbReference type="InterPro" id="IPR000121">
    <property type="entry name" value="PEP_util_C"/>
</dbReference>
<dbReference type="GO" id="GO:0008986">
    <property type="term" value="F:pyruvate, water dikinase activity"/>
    <property type="evidence" value="ECO:0007669"/>
    <property type="project" value="UniProtKB-EC"/>
</dbReference>
<evidence type="ECO:0000256" key="15">
    <source>
        <dbReference type="PIRNR" id="PIRNR000854"/>
    </source>
</evidence>
<evidence type="ECO:0000256" key="12">
    <source>
        <dbReference type="ARBA" id="ARBA00022842"/>
    </source>
</evidence>
<evidence type="ECO:0000256" key="6">
    <source>
        <dbReference type="ARBA" id="ARBA00021623"/>
    </source>
</evidence>
<dbReference type="InterPro" id="IPR036637">
    <property type="entry name" value="Phosphohistidine_dom_sf"/>
</dbReference>
<dbReference type="PANTHER" id="PTHR43030:SF1">
    <property type="entry name" value="PHOSPHOENOLPYRUVATE SYNTHASE"/>
    <property type="match status" value="1"/>
</dbReference>
<dbReference type="Gene3D" id="3.30.1490.20">
    <property type="entry name" value="ATP-grasp fold, A domain"/>
    <property type="match status" value="1"/>
</dbReference>
<accession>A0A1G2DYI8</accession>
<evidence type="ECO:0000256" key="13">
    <source>
        <dbReference type="ARBA" id="ARBA00033470"/>
    </source>
</evidence>
<evidence type="ECO:0000256" key="14">
    <source>
        <dbReference type="ARBA" id="ARBA00047700"/>
    </source>
</evidence>
<dbReference type="SUPFAM" id="SSF56059">
    <property type="entry name" value="Glutathione synthetase ATP-binding domain-like"/>
    <property type="match status" value="1"/>
</dbReference>
<dbReference type="GO" id="GO:0006094">
    <property type="term" value="P:gluconeogenesis"/>
    <property type="evidence" value="ECO:0007669"/>
    <property type="project" value="UniProtKB-UniPathway"/>
</dbReference>
<comment type="similarity">
    <text evidence="4 15">Belongs to the PEP-utilizing enzyme family.</text>
</comment>
<dbReference type="Pfam" id="PF00391">
    <property type="entry name" value="PEP-utilizers"/>
    <property type="match status" value="1"/>
</dbReference>
<dbReference type="UniPathway" id="UPA00138"/>
<dbReference type="FunFam" id="3.30.1490.20:FF:000010">
    <property type="entry name" value="Phosphoenolpyruvate synthase"/>
    <property type="match status" value="1"/>
</dbReference>
<dbReference type="GO" id="GO:0046872">
    <property type="term" value="F:metal ion binding"/>
    <property type="evidence" value="ECO:0007669"/>
    <property type="project" value="UniProtKB-KW"/>
</dbReference>
<keyword evidence="7 15" id="KW-0808">Transferase</keyword>
<dbReference type="InterPro" id="IPR013815">
    <property type="entry name" value="ATP_grasp_subdomain_1"/>
</dbReference>
<keyword evidence="9 15" id="KW-0547">Nucleotide-binding</keyword>
<comment type="caution">
    <text evidence="20">The sequence shown here is derived from an EMBL/GenBank/DDBJ whole genome shotgun (WGS) entry which is preliminary data.</text>
</comment>
<keyword evidence="8 15" id="KW-0479">Metal-binding</keyword>
<dbReference type="Gene3D" id="3.20.20.60">
    <property type="entry name" value="Phosphoenolpyruvate-binding domains"/>
    <property type="match status" value="1"/>
</dbReference>
<dbReference type="InterPro" id="IPR002192">
    <property type="entry name" value="PPDK_AMP/ATP-bd"/>
</dbReference>
<dbReference type="InterPro" id="IPR040442">
    <property type="entry name" value="Pyrv_kinase-like_dom_sf"/>
</dbReference>
<comment type="catalytic activity">
    <reaction evidence="14 15">
        <text>pyruvate + ATP + H2O = phosphoenolpyruvate + AMP + phosphate + 2 H(+)</text>
        <dbReference type="Rhea" id="RHEA:11364"/>
        <dbReference type="ChEBI" id="CHEBI:15361"/>
        <dbReference type="ChEBI" id="CHEBI:15377"/>
        <dbReference type="ChEBI" id="CHEBI:15378"/>
        <dbReference type="ChEBI" id="CHEBI:30616"/>
        <dbReference type="ChEBI" id="CHEBI:43474"/>
        <dbReference type="ChEBI" id="CHEBI:58702"/>
        <dbReference type="ChEBI" id="CHEBI:456215"/>
        <dbReference type="EC" id="2.7.9.2"/>
    </reaction>
</comment>
<gene>
    <name evidence="20" type="ORF">A2V72_01205</name>
</gene>
<dbReference type="PROSITE" id="PS00370">
    <property type="entry name" value="PEP_ENZYMES_PHOS_SITE"/>
    <property type="match status" value="1"/>
</dbReference>
<sequence length="794" mass="89542">MLKKLRYILWYKEINKSDGPLVGGKNASLGEMARSIGREGVNLPDGFCLTSRAFWYFLKNNKIDKEIKDIFSKFDPKDLKSLRETGKASRDLILKAEFPKDLKKKIIKSYKKLSRKYKQENTDVAVRSSATAEDLATASFAGQMESFLNIKGEEQLLKAVKECIASLFTDRSISYREEKGFDHLKIALSVGIQKMIRSDLSSSGIMFTLDTETGFENVVLINSIWGIGELIVKGKITPDEFYVFKPTLEKGFKSIIVKNLGRKNKKYIYAKNGGLEEAEVKDKDQLKFSLNDKDIITLARWACKIEKHYGRHQDIEWAKDGKTGDLFIVQSRPETIHTLEDAKIYKEYIVKSKKNPIITGIAIGDKIGIGKVKLISDVSKITDFKQGEVLVTKMTDPDWVPIMRLASAIVTDEGGKTCHAAIVARELGIPTVVGTNSATKELKTGQKVTVDCTQGMRGRIFEGEIPFEVKKYDLKKIPELKTKIMMNIGAPEIAFKSSFLPNSGVGLAREEFIIAEKIRVHPLALYNFKNLKNKKLKKEIEEITVEHKDKKEYFIKELAEGIAQIGAAFYPKEVIVRFSDFKTNEYRNLIGGDLFEGEESNPMLGFRGASRYINEQFQPAFKMECQAIKRAREDFGLTNINVMVPFCRTVEEGRKTLDLIKKFGLDRRSLDGGGSKLKIYVMCEIPSNVILVEEFLKIFDGMSIGSNDLTQLVLGLDRDNGQIAYIGNETNEAVKRMLIRVIRACKKNNKYCGICGQGPSDIPEFAEFLQDQGIESMSLNPDTVIKTIMNLSKK</sequence>
<dbReference type="EC" id="2.7.9.2" evidence="5 15"/>
<evidence type="ECO:0000256" key="11">
    <source>
        <dbReference type="ARBA" id="ARBA00022840"/>
    </source>
</evidence>
<dbReference type="NCBIfam" id="TIGR01418">
    <property type="entry name" value="PEP_synth"/>
    <property type="match status" value="1"/>
</dbReference>
<dbReference type="PIRSF" id="PIRSF000854">
    <property type="entry name" value="PEP_synthase"/>
    <property type="match status" value="1"/>
</dbReference>
<keyword evidence="10 15" id="KW-0418">Kinase</keyword>
<dbReference type="Proteomes" id="UP000178893">
    <property type="component" value="Unassembled WGS sequence"/>
</dbReference>
<proteinExistence type="inferred from homology"/>
<keyword evidence="16" id="KW-0175">Coiled coil</keyword>
<dbReference type="Gene3D" id="3.30.470.20">
    <property type="entry name" value="ATP-grasp fold, B domain"/>
    <property type="match status" value="1"/>
</dbReference>
<dbReference type="InterPro" id="IPR008279">
    <property type="entry name" value="PEP-util_enz_mobile_dom"/>
</dbReference>
<dbReference type="GO" id="GO:0005524">
    <property type="term" value="F:ATP binding"/>
    <property type="evidence" value="ECO:0007669"/>
    <property type="project" value="UniProtKB-KW"/>
</dbReference>
<dbReference type="EMBL" id="MHLW01000001">
    <property type="protein sequence ID" value="OGZ18432.1"/>
    <property type="molecule type" value="Genomic_DNA"/>
</dbReference>